<dbReference type="CDD" id="cd11065">
    <property type="entry name" value="CYP64-like"/>
    <property type="match status" value="1"/>
</dbReference>
<dbReference type="InterPro" id="IPR050364">
    <property type="entry name" value="Cytochrome_P450_fung"/>
</dbReference>
<evidence type="ECO:0000256" key="4">
    <source>
        <dbReference type="ARBA" id="ARBA00022617"/>
    </source>
</evidence>
<gene>
    <name evidence="11" type="ORF">B0H15DRAFT_908599</name>
</gene>
<keyword evidence="5 9" id="KW-0479">Metal-binding</keyword>
<evidence type="ECO:0000313" key="11">
    <source>
        <dbReference type="EMBL" id="KAJ7088517.1"/>
    </source>
</evidence>
<accession>A0AAD6U6A6</accession>
<proteinExistence type="inferred from homology"/>
<comment type="caution">
    <text evidence="11">The sequence shown here is derived from an EMBL/GenBank/DDBJ whole genome shotgun (WGS) entry which is preliminary data.</text>
</comment>
<evidence type="ECO:0000256" key="9">
    <source>
        <dbReference type="PIRSR" id="PIRSR602401-1"/>
    </source>
</evidence>
<comment type="pathway">
    <text evidence="2">Secondary metabolite biosynthesis.</text>
</comment>
<evidence type="ECO:0000256" key="10">
    <source>
        <dbReference type="RuleBase" id="RU000461"/>
    </source>
</evidence>
<evidence type="ECO:0000256" key="8">
    <source>
        <dbReference type="ARBA" id="ARBA00023033"/>
    </source>
</evidence>
<dbReference type="PRINTS" id="PR00463">
    <property type="entry name" value="EP450I"/>
</dbReference>
<dbReference type="InterPro" id="IPR001128">
    <property type="entry name" value="Cyt_P450"/>
</dbReference>
<comment type="similarity">
    <text evidence="3 10">Belongs to the cytochrome P450 family.</text>
</comment>
<keyword evidence="8 10" id="KW-0503">Monooxygenase</keyword>
<dbReference type="AlphaFoldDB" id="A0AAD6U6A6"/>
<keyword evidence="7 9" id="KW-0408">Iron</keyword>
<protein>
    <submittedName>
        <fullName evidence="11">Cytochrome P450</fullName>
    </submittedName>
</protein>
<dbReference type="GO" id="GO:0004497">
    <property type="term" value="F:monooxygenase activity"/>
    <property type="evidence" value="ECO:0007669"/>
    <property type="project" value="UniProtKB-KW"/>
</dbReference>
<dbReference type="InterPro" id="IPR036396">
    <property type="entry name" value="Cyt_P450_sf"/>
</dbReference>
<evidence type="ECO:0000256" key="2">
    <source>
        <dbReference type="ARBA" id="ARBA00005179"/>
    </source>
</evidence>
<keyword evidence="6 10" id="KW-0560">Oxidoreductase</keyword>
<evidence type="ECO:0000313" key="12">
    <source>
        <dbReference type="Proteomes" id="UP001222325"/>
    </source>
</evidence>
<dbReference type="GO" id="GO:0005506">
    <property type="term" value="F:iron ion binding"/>
    <property type="evidence" value="ECO:0007669"/>
    <property type="project" value="InterPro"/>
</dbReference>
<dbReference type="InterPro" id="IPR002401">
    <property type="entry name" value="Cyt_P450_E_grp-I"/>
</dbReference>
<dbReference type="Gene3D" id="1.10.630.10">
    <property type="entry name" value="Cytochrome P450"/>
    <property type="match status" value="1"/>
</dbReference>
<keyword evidence="4 9" id="KW-0349">Heme</keyword>
<evidence type="ECO:0000256" key="7">
    <source>
        <dbReference type="ARBA" id="ARBA00023004"/>
    </source>
</evidence>
<dbReference type="SUPFAM" id="SSF48264">
    <property type="entry name" value="Cytochrome P450"/>
    <property type="match status" value="1"/>
</dbReference>
<evidence type="ECO:0000256" key="5">
    <source>
        <dbReference type="ARBA" id="ARBA00022723"/>
    </source>
</evidence>
<dbReference type="GO" id="GO:0020037">
    <property type="term" value="F:heme binding"/>
    <property type="evidence" value="ECO:0007669"/>
    <property type="project" value="InterPro"/>
</dbReference>
<dbReference type="GO" id="GO:0016705">
    <property type="term" value="F:oxidoreductase activity, acting on paired donors, with incorporation or reduction of molecular oxygen"/>
    <property type="evidence" value="ECO:0007669"/>
    <property type="project" value="InterPro"/>
</dbReference>
<dbReference type="InterPro" id="IPR017972">
    <property type="entry name" value="Cyt_P450_CS"/>
</dbReference>
<name>A0AAD6U6A6_9AGAR</name>
<dbReference type="EMBL" id="JARJCN010000026">
    <property type="protein sequence ID" value="KAJ7088517.1"/>
    <property type="molecule type" value="Genomic_DNA"/>
</dbReference>
<organism evidence="11 12">
    <name type="scientific">Mycena belliarum</name>
    <dbReference type="NCBI Taxonomy" id="1033014"/>
    <lineage>
        <taxon>Eukaryota</taxon>
        <taxon>Fungi</taxon>
        <taxon>Dikarya</taxon>
        <taxon>Basidiomycota</taxon>
        <taxon>Agaricomycotina</taxon>
        <taxon>Agaricomycetes</taxon>
        <taxon>Agaricomycetidae</taxon>
        <taxon>Agaricales</taxon>
        <taxon>Marasmiineae</taxon>
        <taxon>Mycenaceae</taxon>
        <taxon>Mycena</taxon>
    </lineage>
</organism>
<dbReference type="Pfam" id="PF00067">
    <property type="entry name" value="p450"/>
    <property type="match status" value="1"/>
</dbReference>
<sequence length="491" mass="54612">MLLRRKAIAPLPPGPRRKPLIGNLLDVPFNNPWAVFEAWRKKYGDVVYLNILGNKIVILNSLDAIVDLFERRAGSYSHRPVFTMVGELMGLDMAIGLNNRDKVWRQQRRLTALILGPAGIKQYIPLQERLATLLVAELQESPEDFAGLFNLMENSVIIYCPDTFKVANSVYPQIIKECEETFVLVSQSIQYGAYLLDFLPWLKHVPAWVPFSPHSFAASGKARILSTVRRPFQFVEDEMKKGTAKPSLVSHLLSNRSDVEGLDFENILAWAAGTMYGAGAESTSATLTSFLLAMAVHPDVQTRAQEELDQLLKNKRLPTMEDRAALPYLCAVIKESMRWHVALPLSLVRTADKDDVYNGHLIPKGAIILPNVRGIAGEGDYLTEFSPERHMREATGVGQDIDPYAYAFGFGRRACPGQYLAENSLFIFAASILTAFKITNAVDSEGKTIPIVPRFVPGLISNPEPFKCSIIPRTPATRKLIANELLASSTT</sequence>
<reference evidence="11" key="1">
    <citation type="submission" date="2023-03" db="EMBL/GenBank/DDBJ databases">
        <title>Massive genome expansion in bonnet fungi (Mycena s.s.) driven by repeated elements and novel gene families across ecological guilds.</title>
        <authorList>
            <consortium name="Lawrence Berkeley National Laboratory"/>
            <person name="Harder C.B."/>
            <person name="Miyauchi S."/>
            <person name="Viragh M."/>
            <person name="Kuo A."/>
            <person name="Thoen E."/>
            <person name="Andreopoulos B."/>
            <person name="Lu D."/>
            <person name="Skrede I."/>
            <person name="Drula E."/>
            <person name="Henrissat B."/>
            <person name="Morin E."/>
            <person name="Kohler A."/>
            <person name="Barry K."/>
            <person name="LaButti K."/>
            <person name="Morin E."/>
            <person name="Salamov A."/>
            <person name="Lipzen A."/>
            <person name="Mereny Z."/>
            <person name="Hegedus B."/>
            <person name="Baldrian P."/>
            <person name="Stursova M."/>
            <person name="Weitz H."/>
            <person name="Taylor A."/>
            <person name="Grigoriev I.V."/>
            <person name="Nagy L.G."/>
            <person name="Martin F."/>
            <person name="Kauserud H."/>
        </authorList>
    </citation>
    <scope>NUCLEOTIDE SEQUENCE</scope>
    <source>
        <strain evidence="11">CBHHK173m</strain>
    </source>
</reference>
<feature type="binding site" description="axial binding residue" evidence="9">
    <location>
        <position position="415"/>
    </location>
    <ligand>
        <name>heme</name>
        <dbReference type="ChEBI" id="CHEBI:30413"/>
    </ligand>
    <ligandPart>
        <name>Fe</name>
        <dbReference type="ChEBI" id="CHEBI:18248"/>
    </ligandPart>
</feature>
<comment type="cofactor">
    <cofactor evidence="1 9">
        <name>heme</name>
        <dbReference type="ChEBI" id="CHEBI:30413"/>
    </cofactor>
</comment>
<dbReference type="PANTHER" id="PTHR46300">
    <property type="entry name" value="P450, PUTATIVE (EUROFUNG)-RELATED-RELATED"/>
    <property type="match status" value="1"/>
</dbReference>
<dbReference type="PROSITE" id="PS00086">
    <property type="entry name" value="CYTOCHROME_P450"/>
    <property type="match status" value="1"/>
</dbReference>
<evidence type="ECO:0000256" key="6">
    <source>
        <dbReference type="ARBA" id="ARBA00023002"/>
    </source>
</evidence>
<dbReference type="Proteomes" id="UP001222325">
    <property type="component" value="Unassembled WGS sequence"/>
</dbReference>
<keyword evidence="12" id="KW-1185">Reference proteome</keyword>
<evidence type="ECO:0000256" key="3">
    <source>
        <dbReference type="ARBA" id="ARBA00010617"/>
    </source>
</evidence>
<evidence type="ECO:0000256" key="1">
    <source>
        <dbReference type="ARBA" id="ARBA00001971"/>
    </source>
</evidence>
<dbReference type="PRINTS" id="PR00385">
    <property type="entry name" value="P450"/>
</dbReference>
<dbReference type="PANTHER" id="PTHR46300:SF7">
    <property type="entry name" value="P450, PUTATIVE (EUROFUNG)-RELATED"/>
    <property type="match status" value="1"/>
</dbReference>